<sequence>MAPISKALAKALPASARRSAKAHLRSRPASTLTLSGSGDIFDAPERPFEDGQPEQSSSFMSALQHRYFPSPFCPPANYSYSPSSSSSSSASLSSWAASRSAGPSGTATHTPSLLLDGPARPRQRLVVTSRNRHSSSSATVKPLLYVPAIPEIFDGPARPRRRAPSQNSKNEVC</sequence>
<evidence type="ECO:0000313" key="2">
    <source>
        <dbReference type="EMBL" id="KLO11470.1"/>
    </source>
</evidence>
<gene>
    <name evidence="2" type="ORF">SCHPADRAFT_469262</name>
</gene>
<feature type="compositionally biased region" description="Polar residues" evidence="1">
    <location>
        <begin position="126"/>
        <end position="139"/>
    </location>
</feature>
<feature type="compositionally biased region" description="Polar residues" evidence="1">
    <location>
        <begin position="164"/>
        <end position="173"/>
    </location>
</feature>
<dbReference type="InParanoid" id="A0A0H2RHS8"/>
<accession>A0A0H2RHS8</accession>
<feature type="region of interest" description="Disordered" evidence="1">
    <location>
        <begin position="79"/>
        <end position="173"/>
    </location>
</feature>
<dbReference type="Proteomes" id="UP000053477">
    <property type="component" value="Unassembled WGS sequence"/>
</dbReference>
<protein>
    <submittedName>
        <fullName evidence="2">Uncharacterized protein</fullName>
    </submittedName>
</protein>
<evidence type="ECO:0000256" key="1">
    <source>
        <dbReference type="SAM" id="MobiDB-lite"/>
    </source>
</evidence>
<keyword evidence="3" id="KW-1185">Reference proteome</keyword>
<name>A0A0H2RHS8_9AGAM</name>
<dbReference type="AlphaFoldDB" id="A0A0H2RHS8"/>
<organism evidence="2 3">
    <name type="scientific">Schizopora paradoxa</name>
    <dbReference type="NCBI Taxonomy" id="27342"/>
    <lineage>
        <taxon>Eukaryota</taxon>
        <taxon>Fungi</taxon>
        <taxon>Dikarya</taxon>
        <taxon>Basidiomycota</taxon>
        <taxon>Agaricomycotina</taxon>
        <taxon>Agaricomycetes</taxon>
        <taxon>Hymenochaetales</taxon>
        <taxon>Schizoporaceae</taxon>
        <taxon>Schizopora</taxon>
    </lineage>
</organism>
<proteinExistence type="predicted"/>
<dbReference type="EMBL" id="KQ085999">
    <property type="protein sequence ID" value="KLO11470.1"/>
    <property type="molecule type" value="Genomic_DNA"/>
</dbReference>
<feature type="compositionally biased region" description="Low complexity" evidence="1">
    <location>
        <begin position="79"/>
        <end position="101"/>
    </location>
</feature>
<feature type="region of interest" description="Disordered" evidence="1">
    <location>
        <begin position="15"/>
        <end position="60"/>
    </location>
</feature>
<reference evidence="2 3" key="1">
    <citation type="submission" date="2015-04" db="EMBL/GenBank/DDBJ databases">
        <title>Complete genome sequence of Schizopora paradoxa KUC8140, a cosmopolitan wood degrader in East Asia.</title>
        <authorList>
            <consortium name="DOE Joint Genome Institute"/>
            <person name="Min B."/>
            <person name="Park H."/>
            <person name="Jang Y."/>
            <person name="Kim J.-J."/>
            <person name="Kim K.H."/>
            <person name="Pangilinan J."/>
            <person name="Lipzen A."/>
            <person name="Riley R."/>
            <person name="Grigoriev I.V."/>
            <person name="Spatafora J.W."/>
            <person name="Choi I.-G."/>
        </authorList>
    </citation>
    <scope>NUCLEOTIDE SEQUENCE [LARGE SCALE GENOMIC DNA]</scope>
    <source>
        <strain evidence="2 3">KUC8140</strain>
    </source>
</reference>
<evidence type="ECO:0000313" key="3">
    <source>
        <dbReference type="Proteomes" id="UP000053477"/>
    </source>
</evidence>